<accession>A0ABD0YLP8</accession>
<organism evidence="2 3">
    <name type="scientific">Ranatra chinensis</name>
    <dbReference type="NCBI Taxonomy" id="642074"/>
    <lineage>
        <taxon>Eukaryota</taxon>
        <taxon>Metazoa</taxon>
        <taxon>Ecdysozoa</taxon>
        <taxon>Arthropoda</taxon>
        <taxon>Hexapoda</taxon>
        <taxon>Insecta</taxon>
        <taxon>Pterygota</taxon>
        <taxon>Neoptera</taxon>
        <taxon>Paraneoptera</taxon>
        <taxon>Hemiptera</taxon>
        <taxon>Heteroptera</taxon>
        <taxon>Panheteroptera</taxon>
        <taxon>Nepomorpha</taxon>
        <taxon>Nepidae</taxon>
        <taxon>Ranatrinae</taxon>
        <taxon>Ranatra</taxon>
    </lineage>
</organism>
<comment type="caution">
    <text evidence="2">The sequence shown here is derived from an EMBL/GenBank/DDBJ whole genome shotgun (WGS) entry which is preliminary data.</text>
</comment>
<sequence length="133" mass="15530">MWDSNGCSETLAGFRFRAAPDFGFTVALSRQYSKYRLETDNVVALALPTELKEATSQYRAGQRRLLSKLRDKIATEVDQLEKLMSWTYDLIMEYTHQIEQAQEVNVYFYLKLTIIHSHTLLLSRVMLMLLFLL</sequence>
<keyword evidence="3" id="KW-1185">Reference proteome</keyword>
<proteinExistence type="predicted"/>
<evidence type="ECO:0000259" key="1">
    <source>
        <dbReference type="Pfam" id="PF23338"/>
    </source>
</evidence>
<dbReference type="EMBL" id="JBFDAA010000005">
    <property type="protein sequence ID" value="KAL1132066.1"/>
    <property type="molecule type" value="Genomic_DNA"/>
</dbReference>
<dbReference type="Proteomes" id="UP001558652">
    <property type="component" value="Unassembled WGS sequence"/>
</dbReference>
<dbReference type="InterPro" id="IPR055363">
    <property type="entry name" value="PTHB1_hp_dom"/>
</dbReference>
<protein>
    <recommendedName>
        <fullName evidence="1">PTHB1 hairpin domain-containing protein</fullName>
    </recommendedName>
</protein>
<dbReference type="AlphaFoldDB" id="A0ABD0YLP8"/>
<evidence type="ECO:0000313" key="3">
    <source>
        <dbReference type="Proteomes" id="UP001558652"/>
    </source>
</evidence>
<feature type="domain" description="PTHB1 hairpin" evidence="1">
    <location>
        <begin position="47"/>
        <end position="103"/>
    </location>
</feature>
<gene>
    <name evidence="2" type="ORF">AAG570_010024</name>
</gene>
<reference evidence="2 3" key="1">
    <citation type="submission" date="2024-07" db="EMBL/GenBank/DDBJ databases">
        <title>Chromosome-level genome assembly of the water stick insect Ranatra chinensis (Heteroptera: Nepidae).</title>
        <authorList>
            <person name="Liu X."/>
        </authorList>
    </citation>
    <scope>NUCLEOTIDE SEQUENCE [LARGE SCALE GENOMIC DNA]</scope>
    <source>
        <strain evidence="2">Cailab_2021Rc</strain>
        <tissue evidence="2">Muscle</tissue>
    </source>
</reference>
<dbReference type="Pfam" id="PF23338">
    <property type="entry name" value="PTHB1_hp"/>
    <property type="match status" value="1"/>
</dbReference>
<evidence type="ECO:0000313" key="2">
    <source>
        <dbReference type="EMBL" id="KAL1132066.1"/>
    </source>
</evidence>
<name>A0ABD0YLP8_9HEMI</name>